<dbReference type="Proteomes" id="UP001472866">
    <property type="component" value="Chromosome 15"/>
</dbReference>
<accession>A0AAX4PJ14</accession>
<keyword evidence="6" id="KW-1185">Reference proteome</keyword>
<feature type="region of interest" description="Disordered" evidence="2">
    <location>
        <begin position="623"/>
        <end position="666"/>
    </location>
</feature>
<feature type="compositionally biased region" description="Acidic residues" evidence="2">
    <location>
        <begin position="626"/>
        <end position="652"/>
    </location>
</feature>
<dbReference type="PANTHER" id="PTHR21444:SF14">
    <property type="entry name" value="COILED-COIL DOMAIN-CONTAINING PROTEIN 180"/>
    <property type="match status" value="1"/>
</dbReference>
<evidence type="ECO:0000256" key="2">
    <source>
        <dbReference type="SAM" id="MobiDB-lite"/>
    </source>
</evidence>
<evidence type="ECO:0000313" key="6">
    <source>
        <dbReference type="Proteomes" id="UP001472866"/>
    </source>
</evidence>
<feature type="region of interest" description="Disordered" evidence="2">
    <location>
        <begin position="1314"/>
        <end position="1342"/>
    </location>
</feature>
<gene>
    <name evidence="5" type="ORF">HKI87_15g78750</name>
</gene>
<keyword evidence="1" id="KW-0175">Coiled coil</keyword>
<feature type="compositionally biased region" description="Acidic residues" evidence="2">
    <location>
        <begin position="572"/>
        <end position="602"/>
    </location>
</feature>
<feature type="region of interest" description="Disordered" evidence="2">
    <location>
        <begin position="553"/>
        <end position="606"/>
    </location>
</feature>
<feature type="coiled-coil region" evidence="1">
    <location>
        <begin position="879"/>
        <end position="906"/>
    </location>
</feature>
<dbReference type="PANTHER" id="PTHR21444">
    <property type="entry name" value="COILED-COIL DOMAIN-CONTAINING PROTEIN 180"/>
    <property type="match status" value="1"/>
</dbReference>
<organism evidence="5 6">
    <name type="scientific">Chloropicon roscoffensis</name>
    <dbReference type="NCBI Taxonomy" id="1461544"/>
    <lineage>
        <taxon>Eukaryota</taxon>
        <taxon>Viridiplantae</taxon>
        <taxon>Chlorophyta</taxon>
        <taxon>Chloropicophyceae</taxon>
        <taxon>Chloropicales</taxon>
        <taxon>Chloropicaceae</taxon>
        <taxon>Chloropicon</taxon>
    </lineage>
</organism>
<feature type="coiled-coil region" evidence="1">
    <location>
        <begin position="1145"/>
        <end position="1172"/>
    </location>
</feature>
<sequence length="1401" mass="159165">MGTMERIPNLDAGQSLLESLNQRRDRAPKVDEKVRQATAKDMARYMPSHAIPVEELVLRNPVAEVHSLPERLVERPSPLDGVRRMASSKEERHKNCRQLLEEKLREQDSLHKKKVQDSLKKFEKKLKANTEHVQALFVNLEEGKILSMEEDMFREISEEIMLQTSVRRGWIDDLGEQLRDLELKRRQTTEAALHRTMGQLVDIAHLSEGALQRFLESKALQTNFNILENSKVYAEFQRRLRNAEVAKEKKCREDLDAGLVRWRQLRTRHAIDCFVERVRSDEVSDPPSRKELFGRIADKQAKIYEALEVKLASVAELMPPKCLHCHEAKVESWVAGALENVSDWQAKTMKIVERLWYEEGKLQERVEAELSSLKEDILGYGALGEQETADAIERDCLPVAREREAYARGLVQRCADQLDSQFANWQGTCEKLGSFLASVLGSQERHVDLLGSMERKVRADLDGCRQDFTEANDTREDDLEAARGEISKSNTDVDLEKHVEVALSRLDGIEEGYRYFHKDMLELVHAYPVDVSGSNSDHWRQVCGLLFVKTGEEEAEEESKQEDAEGGNAGDTEAEAEAEAEAQAEGEGQEAEAEVEEEEPLEPLDIGGSKYELAADIYKKLFQPEPEPEPEPAAEGEEEGEEEGEAGEGEGEEASKEPELVIPDPVEEIPVSERLVREILEHTQVEMLAHIVVYSSDKMAAIRSWATMQEEHLTDELDSRLRSHRPRAGRIEEEDREFRSVELAGQRRRFDRHLRKAVHALKRQRQEYEQECASMDGEIERLVQRIHHAKQHLSTTASVKGLDIRIRETQKLKAKLVANVKALVSQQVETCERRCEGYLALNDKFCEDNFRSEQSAATYGEETIQASTAQLERLDQEARGDLERQHKELEQREQKCVEEIEQAYAQFESQTEPHREDLALLEQVDSCLNQAKSQLRSEFSCSYTISERISAEIASLDALRPTREAHQSDGEGRGVAFGVLLAGACQGMYALDSLLQFYCSYLQCLRSEVDPTVALSSLNELEKDKGESETAATRREEFFKSETLSAAVEALISDSRQSLIKTAESYYSSKKADEITRKGRIPADAKTMKEQIEETLSGLSGQADEHSSAMLSDVRELIILASRSLERVPGKIMRELVGCVATKAREKLRGVLEEFKVEYGQMRRERTEHEKSLRPSLANPLLKSEFELLCKEEEERTVECKKVLRQFSTRILETARGELAKCNAELRRTTGILATLLDASVFIEDVEVEGQLDQEGDQDKNAIPAKHLVSLQRYREFASADAQRSEVKGRPFKLRSWEDQEPLSLETIGWEGTLTDLLGSNPEEGEEDPSFEQEPSGDPLKSFETPQAFALVVTRNRAQKNLREELSGAFRTILEEIKASVVEESEWQKKWPKMLQGLSDL</sequence>
<dbReference type="Pfam" id="PF14644">
    <property type="entry name" value="DUF4456"/>
    <property type="match status" value="1"/>
</dbReference>
<feature type="domain" description="DUF4455" evidence="3">
    <location>
        <begin position="87"/>
        <end position="550"/>
    </location>
</feature>
<reference evidence="5 6" key="1">
    <citation type="submission" date="2024-03" db="EMBL/GenBank/DDBJ databases">
        <title>Complete genome sequence of the green alga Chloropicon roscoffensis RCC1871.</title>
        <authorList>
            <person name="Lemieux C."/>
            <person name="Pombert J.-F."/>
            <person name="Otis C."/>
            <person name="Turmel M."/>
        </authorList>
    </citation>
    <scope>NUCLEOTIDE SEQUENCE [LARGE SCALE GENOMIC DNA]</scope>
    <source>
        <strain evidence="5 6">RCC1871</strain>
    </source>
</reference>
<dbReference type="InterPro" id="IPR028089">
    <property type="entry name" value="DUF4455"/>
</dbReference>
<feature type="coiled-coil region" evidence="1">
    <location>
        <begin position="751"/>
        <end position="785"/>
    </location>
</feature>
<evidence type="ECO:0000259" key="3">
    <source>
        <dbReference type="Pfam" id="PF14643"/>
    </source>
</evidence>
<evidence type="ECO:0000313" key="5">
    <source>
        <dbReference type="EMBL" id="WZN66310.1"/>
    </source>
</evidence>
<name>A0AAX4PJ14_9CHLO</name>
<dbReference type="InterPro" id="IPR027914">
    <property type="entry name" value="DUF4456"/>
</dbReference>
<dbReference type="Pfam" id="PF14643">
    <property type="entry name" value="DUF4455"/>
    <property type="match status" value="1"/>
</dbReference>
<dbReference type="EMBL" id="CP151515">
    <property type="protein sequence ID" value="WZN66310.1"/>
    <property type="molecule type" value="Genomic_DNA"/>
</dbReference>
<evidence type="ECO:0000259" key="4">
    <source>
        <dbReference type="Pfam" id="PF14644"/>
    </source>
</evidence>
<feature type="domain" description="DUF4456" evidence="4">
    <location>
        <begin position="1060"/>
        <end position="1251"/>
    </location>
</feature>
<protein>
    <submittedName>
        <fullName evidence="5">DUF4455 domain-containing protein</fullName>
    </submittedName>
</protein>
<proteinExistence type="predicted"/>
<evidence type="ECO:0000256" key="1">
    <source>
        <dbReference type="SAM" id="Coils"/>
    </source>
</evidence>